<evidence type="ECO:0000259" key="1">
    <source>
        <dbReference type="Pfam" id="PF04015"/>
    </source>
</evidence>
<accession>A0A484HJ35</accession>
<proteinExistence type="predicted"/>
<dbReference type="Pfam" id="PF04015">
    <property type="entry name" value="DUF362"/>
    <property type="match status" value="1"/>
</dbReference>
<name>A0A484HJ35_9BACT</name>
<feature type="domain" description="DUF362" evidence="1">
    <location>
        <begin position="48"/>
        <end position="254"/>
    </location>
</feature>
<gene>
    <name evidence="2" type="ORF">EPICR_60132</name>
</gene>
<organism evidence="2">
    <name type="scientific">uncultured Desulfobacteraceae bacterium</name>
    <dbReference type="NCBI Taxonomy" id="218296"/>
    <lineage>
        <taxon>Bacteria</taxon>
        <taxon>Pseudomonadati</taxon>
        <taxon>Thermodesulfobacteriota</taxon>
        <taxon>Desulfobacteria</taxon>
        <taxon>Desulfobacterales</taxon>
        <taxon>Desulfobacteraceae</taxon>
        <taxon>environmental samples</taxon>
    </lineage>
</organism>
<evidence type="ECO:0000313" key="2">
    <source>
        <dbReference type="EMBL" id="VEN75144.1"/>
    </source>
</evidence>
<sequence length="453" mass="50397">MGSKNEKMDTGMTSYKTALVKYETPLESVRKAVALSSGLDHMPSGARVFIKPNIVFWTKETPFPKWGVITTSRLVHDITVLLKERGVEDITIGEGSVTFNPRDRETQAHAYESLGYGFLKKRYGVKSVNVFDRPFKKVDLGDGMTLRFNADILESDFVVNLPVMKTHNQTRVSLGIKNLKGVIDISSRKKCHNADPRHDLHAMVARLADPMPPMLTLVDGIYTNERGPGMDGRMRRSDILAASADVLSADMTASKVLGHDPRDVPHLAHAAAGRGRPADMSDVEVVGEKIEDVADYHEFDFGYSENERACLPVPMAREGISGVFYQKYDLTMCTYCSGINGLILSAIRYAWKGEPWDDVEVLTGKTMTPSPGKKKTILVGECMHKANADHPHINERISIRGCPPQIMDIHKALNQAGIQADAGLFENFDKLPGFFMEKYAGRPEFDEGFFRIE</sequence>
<dbReference type="EMBL" id="CAACVI010000049">
    <property type="protein sequence ID" value="VEN75144.1"/>
    <property type="molecule type" value="Genomic_DNA"/>
</dbReference>
<reference evidence="2" key="1">
    <citation type="submission" date="2019-01" db="EMBL/GenBank/DDBJ databases">
        <authorList>
            <consortium name="Genoscope - CEA"/>
            <person name="William W."/>
        </authorList>
    </citation>
    <scope>NUCLEOTIDE SEQUENCE</scope>
    <source>
        <strain evidence="2">CR-1</strain>
    </source>
</reference>
<dbReference type="InterPro" id="IPR007160">
    <property type="entry name" value="DUF362"/>
</dbReference>
<dbReference type="AlphaFoldDB" id="A0A484HJ35"/>
<protein>
    <recommendedName>
        <fullName evidence="1">DUF362 domain-containing protein</fullName>
    </recommendedName>
</protein>